<dbReference type="InterPro" id="IPR052028">
    <property type="entry name" value="HipA_Ser/Thr_kinase"/>
</dbReference>
<keyword evidence="2" id="KW-0808">Transferase</keyword>
<evidence type="ECO:0000259" key="4">
    <source>
        <dbReference type="Pfam" id="PF07804"/>
    </source>
</evidence>
<accession>A0A0F0CR47</accession>
<dbReference type="Gene3D" id="1.10.1070.20">
    <property type="match status" value="1"/>
</dbReference>
<name>A0A0F0CR47_9BACT</name>
<proteinExistence type="inferred from homology"/>
<dbReference type="PANTHER" id="PTHR37419">
    <property type="entry name" value="SERINE/THREONINE-PROTEIN KINASE TOXIN HIPA"/>
    <property type="match status" value="1"/>
</dbReference>
<organism evidence="5 6">
    <name type="scientific">Candidatus Omnitrophus magneticus</name>
    <dbReference type="NCBI Taxonomy" id="1609969"/>
    <lineage>
        <taxon>Bacteria</taxon>
        <taxon>Pseudomonadati</taxon>
        <taxon>Candidatus Omnitrophota</taxon>
        <taxon>Candidatus Omnitrophus</taxon>
    </lineage>
</organism>
<dbReference type="GO" id="GO:0005829">
    <property type="term" value="C:cytosol"/>
    <property type="evidence" value="ECO:0007669"/>
    <property type="project" value="TreeGrafter"/>
</dbReference>
<dbReference type="EMBL" id="JYNY01000072">
    <property type="protein sequence ID" value="KJJ85793.1"/>
    <property type="molecule type" value="Genomic_DNA"/>
</dbReference>
<dbReference type="PANTHER" id="PTHR37419:SF1">
    <property type="entry name" value="SERINE_THREONINE-PROTEIN KINASE TOXIN HIPA"/>
    <property type="match status" value="1"/>
</dbReference>
<keyword evidence="6" id="KW-1185">Reference proteome</keyword>
<evidence type="ECO:0000313" key="6">
    <source>
        <dbReference type="Proteomes" id="UP000033428"/>
    </source>
</evidence>
<gene>
    <name evidence="5" type="ORF">OMAG_000347</name>
</gene>
<reference evidence="5 6" key="1">
    <citation type="submission" date="2015-02" db="EMBL/GenBank/DDBJ databases">
        <title>Single-cell genomics of uncultivated deep-branching MTB reveals a conserved set of magnetosome genes.</title>
        <authorList>
            <person name="Kolinko S."/>
            <person name="Richter M."/>
            <person name="Glockner F.O."/>
            <person name="Brachmann A."/>
            <person name="Schuler D."/>
        </authorList>
    </citation>
    <scope>NUCLEOTIDE SEQUENCE [LARGE SCALE GENOMIC DNA]</scope>
    <source>
        <strain evidence="5">SKK-01</strain>
    </source>
</reference>
<sequence>MKNKKIAWRRVFDIDREPFIDLTLAGVSLKAQEMVGKMSISGVQPKFSVRIVDKKNEPRLEVTGEGGQYILKPQVQAFVNLPENEELCMTMAEDLGIHVPAHCLVHLKDKSLAYVVKRFDRKGLHKIHQEDFAQILGKRDKYDGSIEEIGRKLKAVSEVPGLDVQLFFERVVFNFLIGNGDAHMKNYSVIYNEEGLVRLAPLYDLVCSRIVIPEESEESALTIHGKKSRIKRKDMDSLAEYLGIPEKVRFAKFAGQKNIFRSRIAKSLLPKSLAKNFDKLFIERFQRLELT</sequence>
<evidence type="ECO:0000256" key="1">
    <source>
        <dbReference type="ARBA" id="ARBA00010164"/>
    </source>
</evidence>
<comment type="caution">
    <text evidence="5">The sequence shown here is derived from an EMBL/GenBank/DDBJ whole genome shotgun (WGS) entry which is preliminary data.</text>
</comment>
<dbReference type="InterPro" id="IPR012893">
    <property type="entry name" value="HipA-like_C"/>
</dbReference>
<dbReference type="AlphaFoldDB" id="A0A0F0CR47"/>
<protein>
    <submittedName>
        <fullName evidence="5">HipA domain-containing protein</fullName>
    </submittedName>
</protein>
<feature type="domain" description="HipA-like C-terminal" evidence="4">
    <location>
        <begin position="38"/>
        <end position="247"/>
    </location>
</feature>
<evidence type="ECO:0000313" key="5">
    <source>
        <dbReference type="EMBL" id="KJJ85793.1"/>
    </source>
</evidence>
<comment type="similarity">
    <text evidence="1">Belongs to the HipA Ser/Thr kinase family.</text>
</comment>
<dbReference type="GO" id="GO:0004674">
    <property type="term" value="F:protein serine/threonine kinase activity"/>
    <property type="evidence" value="ECO:0007669"/>
    <property type="project" value="TreeGrafter"/>
</dbReference>
<evidence type="ECO:0000256" key="3">
    <source>
        <dbReference type="ARBA" id="ARBA00022777"/>
    </source>
</evidence>
<dbReference type="Pfam" id="PF07804">
    <property type="entry name" value="HipA_C"/>
    <property type="match status" value="1"/>
</dbReference>
<evidence type="ECO:0000256" key="2">
    <source>
        <dbReference type="ARBA" id="ARBA00022679"/>
    </source>
</evidence>
<dbReference type="Proteomes" id="UP000033428">
    <property type="component" value="Unassembled WGS sequence"/>
</dbReference>
<keyword evidence="3" id="KW-0418">Kinase</keyword>